<keyword evidence="1" id="KW-0732">Signal</keyword>
<evidence type="ECO:0000313" key="2">
    <source>
        <dbReference type="EMBL" id="CAE4594143.1"/>
    </source>
</evidence>
<dbReference type="EMBL" id="HBNS01010002">
    <property type="protein sequence ID" value="CAE4594150.1"/>
    <property type="molecule type" value="Transcribed_RNA"/>
</dbReference>
<proteinExistence type="predicted"/>
<feature type="chain" id="PRO_5036192557" description="Kazal-like domain-containing protein" evidence="1">
    <location>
        <begin position="26"/>
        <end position="223"/>
    </location>
</feature>
<evidence type="ECO:0000256" key="1">
    <source>
        <dbReference type="SAM" id="SignalP"/>
    </source>
</evidence>
<dbReference type="EMBL" id="HBNS01009998">
    <property type="protein sequence ID" value="CAE4594143.1"/>
    <property type="molecule type" value="Transcribed_RNA"/>
</dbReference>
<name>A0A6V2CKE0_9STRA</name>
<sequence>MKFALCKRSMLALAALLTTPLLTTAEDYGSNECQSTRHGLAKFYLADINYPNKILNSDRKAAIRSFSRGWKSLTRGGDASCKEAINPKAVTDLVKVCDGAGLDYEDCDDLLDTLVWLISQEEGDEENKYYEDYDDDATEQAVFCTEDAYHCGDDVWLSRDPANGCAFPPCPKTASSTLDVDKGEAEIVFCTADVKECPDGTLVGRDFSNNCNFRPCPTAKPPV</sequence>
<reference evidence="3" key="1">
    <citation type="submission" date="2021-01" db="EMBL/GenBank/DDBJ databases">
        <authorList>
            <person name="Corre E."/>
            <person name="Pelletier E."/>
            <person name="Niang G."/>
            <person name="Scheremetjew M."/>
            <person name="Finn R."/>
            <person name="Kale V."/>
            <person name="Holt S."/>
            <person name="Cochrane G."/>
            <person name="Meng A."/>
            <person name="Brown T."/>
            <person name="Cohen L."/>
        </authorList>
    </citation>
    <scope>NUCLEOTIDE SEQUENCE</scope>
    <source>
        <strain evidence="3">GSO104</strain>
    </source>
</reference>
<accession>A0A6V2CKE0</accession>
<evidence type="ECO:0008006" key="4">
    <source>
        <dbReference type="Google" id="ProtNLM"/>
    </source>
</evidence>
<evidence type="ECO:0000313" key="3">
    <source>
        <dbReference type="EMBL" id="CAE4594150.1"/>
    </source>
</evidence>
<organism evidence="3">
    <name type="scientific">Ditylum brightwellii</name>
    <dbReference type="NCBI Taxonomy" id="49249"/>
    <lineage>
        <taxon>Eukaryota</taxon>
        <taxon>Sar</taxon>
        <taxon>Stramenopiles</taxon>
        <taxon>Ochrophyta</taxon>
        <taxon>Bacillariophyta</taxon>
        <taxon>Mediophyceae</taxon>
        <taxon>Lithodesmiophycidae</taxon>
        <taxon>Lithodesmiales</taxon>
        <taxon>Lithodesmiaceae</taxon>
        <taxon>Ditylum</taxon>
    </lineage>
</organism>
<gene>
    <name evidence="2" type="ORF">DBRI00130_LOCUS8056</name>
    <name evidence="3" type="ORF">DBRI00130_LOCUS8059</name>
</gene>
<feature type="signal peptide" evidence="1">
    <location>
        <begin position="1"/>
        <end position="25"/>
    </location>
</feature>
<protein>
    <recommendedName>
        <fullName evidence="4">Kazal-like domain-containing protein</fullName>
    </recommendedName>
</protein>
<dbReference type="AlphaFoldDB" id="A0A6V2CKE0"/>